<reference evidence="1" key="1">
    <citation type="journal article" date="2019" name="Sci. Rep.">
        <title>Draft genome of Tanacetum cinerariifolium, the natural source of mosquito coil.</title>
        <authorList>
            <person name="Yamashiro T."/>
            <person name="Shiraishi A."/>
            <person name="Satake H."/>
            <person name="Nakayama K."/>
        </authorList>
    </citation>
    <scope>NUCLEOTIDE SEQUENCE</scope>
</reference>
<dbReference type="GO" id="GO:0016757">
    <property type="term" value="F:glycosyltransferase activity"/>
    <property type="evidence" value="ECO:0007669"/>
    <property type="project" value="UniProtKB-KW"/>
</dbReference>
<sequence>QREIRYQKLSKERSWIRPHLSKAPLPALKNWYHNLAKMSQYSKFGLVKCNK</sequence>
<protein>
    <submittedName>
        <fullName evidence="1">O-fucosyltransferase 7-like isoform X3</fullName>
    </submittedName>
</protein>
<comment type="caution">
    <text evidence="1">The sequence shown here is derived from an EMBL/GenBank/DDBJ whole genome shotgun (WGS) entry which is preliminary data.</text>
</comment>
<keyword evidence="1" id="KW-0328">Glycosyltransferase</keyword>
<feature type="non-terminal residue" evidence="1">
    <location>
        <position position="1"/>
    </location>
</feature>
<gene>
    <name evidence="1" type="ORF">Tci_843637</name>
</gene>
<organism evidence="1">
    <name type="scientific">Tanacetum cinerariifolium</name>
    <name type="common">Dalmatian daisy</name>
    <name type="synonym">Chrysanthemum cinerariifolium</name>
    <dbReference type="NCBI Taxonomy" id="118510"/>
    <lineage>
        <taxon>Eukaryota</taxon>
        <taxon>Viridiplantae</taxon>
        <taxon>Streptophyta</taxon>
        <taxon>Embryophyta</taxon>
        <taxon>Tracheophyta</taxon>
        <taxon>Spermatophyta</taxon>
        <taxon>Magnoliopsida</taxon>
        <taxon>eudicotyledons</taxon>
        <taxon>Gunneridae</taxon>
        <taxon>Pentapetalae</taxon>
        <taxon>asterids</taxon>
        <taxon>campanulids</taxon>
        <taxon>Asterales</taxon>
        <taxon>Asteraceae</taxon>
        <taxon>Asteroideae</taxon>
        <taxon>Anthemideae</taxon>
        <taxon>Anthemidinae</taxon>
        <taxon>Tanacetum</taxon>
    </lineage>
</organism>
<dbReference type="EMBL" id="BKCJ011034321">
    <property type="protein sequence ID" value="GFC71667.1"/>
    <property type="molecule type" value="Genomic_DNA"/>
</dbReference>
<keyword evidence="1" id="KW-0808">Transferase</keyword>
<dbReference type="AlphaFoldDB" id="A0A699QMD1"/>
<evidence type="ECO:0000313" key="1">
    <source>
        <dbReference type="EMBL" id="GFC71667.1"/>
    </source>
</evidence>
<accession>A0A699QMD1</accession>
<name>A0A699QMD1_TANCI</name>
<proteinExistence type="predicted"/>